<dbReference type="GO" id="GO:0016616">
    <property type="term" value="F:oxidoreductase activity, acting on the CH-OH group of donors, NAD or NADP as acceptor"/>
    <property type="evidence" value="ECO:0007669"/>
    <property type="project" value="InterPro"/>
</dbReference>
<dbReference type="GO" id="GO:0051287">
    <property type="term" value="F:NAD binding"/>
    <property type="evidence" value="ECO:0007669"/>
    <property type="project" value="InterPro"/>
</dbReference>
<evidence type="ECO:0000256" key="3">
    <source>
        <dbReference type="RuleBase" id="RU003719"/>
    </source>
</evidence>
<evidence type="ECO:0000313" key="6">
    <source>
        <dbReference type="EMBL" id="AII08255.1"/>
    </source>
</evidence>
<feature type="domain" description="D-isomer specific 2-hydroxyacid dehydrogenase NAD-binding" evidence="5">
    <location>
        <begin position="106"/>
        <end position="276"/>
    </location>
</feature>
<dbReference type="InterPro" id="IPR006139">
    <property type="entry name" value="D-isomer_2_OHA_DH_cat_dom"/>
</dbReference>
<dbReference type="InterPro" id="IPR006140">
    <property type="entry name" value="D-isomer_DH_NAD-bd"/>
</dbReference>
<dbReference type="InterPro" id="IPR050223">
    <property type="entry name" value="D-isomer_2-hydroxyacid_DH"/>
</dbReference>
<evidence type="ECO:0000259" key="5">
    <source>
        <dbReference type="Pfam" id="PF02826"/>
    </source>
</evidence>
<dbReference type="PROSITE" id="PS00065">
    <property type="entry name" value="D_2_HYDROXYACID_DH_1"/>
    <property type="match status" value="1"/>
</dbReference>
<dbReference type="eggNOG" id="COG1052">
    <property type="taxonomic scope" value="Bacteria"/>
</dbReference>
<dbReference type="PROSITE" id="PS00670">
    <property type="entry name" value="D_2_HYDROXYACID_DH_2"/>
    <property type="match status" value="1"/>
</dbReference>
<feature type="domain" description="D-isomer specific 2-hydroxyacid dehydrogenase catalytic" evidence="4">
    <location>
        <begin position="25"/>
        <end position="306"/>
    </location>
</feature>
<dbReference type="PANTHER" id="PTHR10996">
    <property type="entry name" value="2-HYDROXYACID DEHYDROGENASE-RELATED"/>
    <property type="match status" value="1"/>
</dbReference>
<dbReference type="Pfam" id="PF00389">
    <property type="entry name" value="2-Hacid_dh"/>
    <property type="match status" value="1"/>
</dbReference>
<accession>A0A076EQC4</accession>
<dbReference type="AlphaFoldDB" id="A0A076EQC4"/>
<dbReference type="InterPro" id="IPR029752">
    <property type="entry name" value="D-isomer_DH_CS1"/>
</dbReference>
<reference evidence="6 7" key="1">
    <citation type="submission" date="2014-07" db="EMBL/GenBank/DDBJ databases">
        <title>Genome Sequence of Rhodococcus opacus Strain R7, a Biodegrader of Mono- and Polycyclic Aromatic Hydrocarbons.</title>
        <authorList>
            <person name="Di Gennaro P."/>
            <person name="Zampolli J."/>
            <person name="Presti I."/>
            <person name="Cappelletti M."/>
            <person name="D'Ursi P."/>
            <person name="Orro A."/>
            <person name="Mezzelani A."/>
            <person name="Milanesi L."/>
        </authorList>
    </citation>
    <scope>NUCLEOTIDE SEQUENCE [LARGE SCALE GENOMIC DNA]</scope>
    <source>
        <strain evidence="6 7">R7</strain>
    </source>
</reference>
<dbReference type="PROSITE" id="PS00671">
    <property type="entry name" value="D_2_HYDROXYACID_DH_3"/>
    <property type="match status" value="1"/>
</dbReference>
<proteinExistence type="inferred from homology"/>
<dbReference type="SUPFAM" id="SSF51735">
    <property type="entry name" value="NAD(P)-binding Rossmann-fold domains"/>
    <property type="match status" value="1"/>
</dbReference>
<protein>
    <submittedName>
        <fullName evidence="6">Oxidoreductase</fullName>
    </submittedName>
</protein>
<dbReference type="RefSeq" id="WP_037237249.1">
    <property type="nucleotide sequence ID" value="NZ_CP008947.1"/>
</dbReference>
<evidence type="ECO:0000259" key="4">
    <source>
        <dbReference type="Pfam" id="PF00389"/>
    </source>
</evidence>
<dbReference type="EMBL" id="CP008947">
    <property type="protein sequence ID" value="AII08255.1"/>
    <property type="molecule type" value="Genomic_DNA"/>
</dbReference>
<dbReference type="Gene3D" id="3.40.50.720">
    <property type="entry name" value="NAD(P)-binding Rossmann-like Domain"/>
    <property type="match status" value="2"/>
</dbReference>
<dbReference type="InterPro" id="IPR036291">
    <property type="entry name" value="NAD(P)-bd_dom_sf"/>
</dbReference>
<dbReference type="Proteomes" id="UP000028488">
    <property type="component" value="Chromosome"/>
</dbReference>
<dbReference type="PANTHER" id="PTHR10996:SF282">
    <property type="entry name" value="D-3-PHOSPHOGLYCERATE DEHYDROGENASE 1-RELATED"/>
    <property type="match status" value="1"/>
</dbReference>
<keyword evidence="2 3" id="KW-0560">Oxidoreductase</keyword>
<organism evidence="6 7">
    <name type="scientific">Rhodococcus opacus</name>
    <name type="common">Nocardia opaca</name>
    <dbReference type="NCBI Taxonomy" id="37919"/>
    <lineage>
        <taxon>Bacteria</taxon>
        <taxon>Bacillati</taxon>
        <taxon>Actinomycetota</taxon>
        <taxon>Actinomycetes</taxon>
        <taxon>Mycobacteriales</taxon>
        <taxon>Nocardiaceae</taxon>
        <taxon>Rhodococcus</taxon>
    </lineage>
</organism>
<name>A0A076EQC4_RHOOP</name>
<sequence>MSTTTSTQLFVALGPLDRELVDPYLEAHQQLILDPTEEQLAVAEAAIVRAAFTVDAALLDRMPALKVLARTGVGTDLVDVEEAGRRGIPVVITPGSNTVSVAEGVFAHLLSLVKRLPTLTGLVRGGRWNDRGAVTVGDLEGATLGVVGFGRIGRKVAQIAEAFDLQVRAYDPFAEIPEAYRCATVDEVLRSSDFVTLHAPLTAENHHLINESRLARMRPGSILVNCSRGALIDLDAAHAAMQSGHLAGLGLDVFDPEPPAYHPVFDHANTVLSPHLMGFTQRAMALTIRAAVEGAMAVLDGRDPAAVAAS</sequence>
<comment type="similarity">
    <text evidence="1 3">Belongs to the D-isomer specific 2-hydroxyacid dehydrogenase family.</text>
</comment>
<dbReference type="Pfam" id="PF02826">
    <property type="entry name" value="2-Hacid_dh_C"/>
    <property type="match status" value="1"/>
</dbReference>
<dbReference type="SUPFAM" id="SSF52283">
    <property type="entry name" value="Formate/glycerate dehydrogenase catalytic domain-like"/>
    <property type="match status" value="1"/>
</dbReference>
<evidence type="ECO:0000256" key="2">
    <source>
        <dbReference type="ARBA" id="ARBA00023002"/>
    </source>
</evidence>
<evidence type="ECO:0000313" key="7">
    <source>
        <dbReference type="Proteomes" id="UP000028488"/>
    </source>
</evidence>
<gene>
    <name evidence="6" type="ORF">EP51_27985</name>
</gene>
<evidence type="ECO:0000256" key="1">
    <source>
        <dbReference type="ARBA" id="ARBA00005854"/>
    </source>
</evidence>
<dbReference type="InterPro" id="IPR029753">
    <property type="entry name" value="D-isomer_DH_CS"/>
</dbReference>